<evidence type="ECO:0000256" key="1">
    <source>
        <dbReference type="SAM" id="MobiDB-lite"/>
    </source>
</evidence>
<dbReference type="Pfam" id="PF12708">
    <property type="entry name" value="Pect-lyase_RHGA_epim"/>
    <property type="match status" value="2"/>
</dbReference>
<name>A0A9P8VIV9_9PEZI</name>
<dbReference type="InterPro" id="IPR011050">
    <property type="entry name" value="Pectin_lyase_fold/virulence"/>
</dbReference>
<feature type="compositionally biased region" description="Low complexity" evidence="1">
    <location>
        <begin position="1002"/>
        <end position="1020"/>
    </location>
</feature>
<dbReference type="InterPro" id="IPR039279">
    <property type="entry name" value="QRT3-like"/>
</dbReference>
<reference evidence="3" key="1">
    <citation type="journal article" date="2021" name="Nat. Commun.">
        <title>Genetic determinants of endophytism in the Arabidopsis root mycobiome.</title>
        <authorList>
            <person name="Mesny F."/>
            <person name="Miyauchi S."/>
            <person name="Thiergart T."/>
            <person name="Pickel B."/>
            <person name="Atanasova L."/>
            <person name="Karlsson M."/>
            <person name="Huettel B."/>
            <person name="Barry K.W."/>
            <person name="Haridas S."/>
            <person name="Chen C."/>
            <person name="Bauer D."/>
            <person name="Andreopoulos W."/>
            <person name="Pangilinan J."/>
            <person name="LaButti K."/>
            <person name="Riley R."/>
            <person name="Lipzen A."/>
            <person name="Clum A."/>
            <person name="Drula E."/>
            <person name="Henrissat B."/>
            <person name="Kohler A."/>
            <person name="Grigoriev I.V."/>
            <person name="Martin F.M."/>
            <person name="Hacquard S."/>
        </authorList>
    </citation>
    <scope>NUCLEOTIDE SEQUENCE</scope>
    <source>
        <strain evidence="3">MPI-SDFR-AT-0117</strain>
    </source>
</reference>
<protein>
    <submittedName>
        <fullName evidence="3">Pectate lyase superfamily protein-domain-containing protein</fullName>
    </submittedName>
</protein>
<dbReference type="Gene3D" id="2.160.20.10">
    <property type="entry name" value="Single-stranded right-handed beta-helix, Pectin lyase-like"/>
    <property type="match status" value="2"/>
</dbReference>
<accession>A0A9P8VIV9</accession>
<dbReference type="InterPro" id="IPR024535">
    <property type="entry name" value="RHGA/B-epi-like_pectate_lyase"/>
</dbReference>
<organism evidence="3 4">
    <name type="scientific">Plectosphaerella plurivora</name>
    <dbReference type="NCBI Taxonomy" id="936078"/>
    <lineage>
        <taxon>Eukaryota</taxon>
        <taxon>Fungi</taxon>
        <taxon>Dikarya</taxon>
        <taxon>Ascomycota</taxon>
        <taxon>Pezizomycotina</taxon>
        <taxon>Sordariomycetes</taxon>
        <taxon>Hypocreomycetidae</taxon>
        <taxon>Glomerellales</taxon>
        <taxon>Plectosphaerellaceae</taxon>
        <taxon>Plectosphaerella</taxon>
    </lineage>
</organism>
<feature type="region of interest" description="Disordered" evidence="1">
    <location>
        <begin position="988"/>
        <end position="1051"/>
    </location>
</feature>
<dbReference type="InterPro" id="IPR012334">
    <property type="entry name" value="Pectin_lyas_fold"/>
</dbReference>
<dbReference type="SUPFAM" id="SSF51126">
    <property type="entry name" value="Pectin lyase-like"/>
    <property type="match status" value="2"/>
</dbReference>
<feature type="domain" description="Rhamnogalacturonase A/B/Epimerase-like pectate lyase" evidence="2">
    <location>
        <begin position="92"/>
        <end position="334"/>
    </location>
</feature>
<keyword evidence="3" id="KW-0456">Lyase</keyword>
<dbReference type="GO" id="GO:0016829">
    <property type="term" value="F:lyase activity"/>
    <property type="evidence" value="ECO:0007669"/>
    <property type="project" value="UniProtKB-KW"/>
</dbReference>
<feature type="region of interest" description="Disordered" evidence="1">
    <location>
        <begin position="1"/>
        <end position="64"/>
    </location>
</feature>
<evidence type="ECO:0000259" key="2">
    <source>
        <dbReference type="Pfam" id="PF12708"/>
    </source>
</evidence>
<comment type="caution">
    <text evidence="3">The sequence shown here is derived from an EMBL/GenBank/DDBJ whole genome shotgun (WGS) entry which is preliminary data.</text>
</comment>
<dbReference type="GO" id="GO:0004650">
    <property type="term" value="F:polygalacturonase activity"/>
    <property type="evidence" value="ECO:0007669"/>
    <property type="project" value="InterPro"/>
</dbReference>
<feature type="domain" description="Rhamnogalacturonase A/B/Epimerase-like pectate lyase" evidence="2">
    <location>
        <begin position="467"/>
        <end position="528"/>
    </location>
</feature>
<sequence>MPDGPLGTALPLPKGTPQPPPPYANGHANNQVGISPDKHNMTEPFFGEPDDSNTRNAGGSRSGAARAGDGYWLSELGPLGVSPFAPSGYQFFRNVKDFGAVGDGVTDDTGAINRAAAAFSQSNLDDVRCDGDCGSTTTLTAVVYFPPGTYLISKPIMQYYYTQFVSNPEARAVIKGSSDFSGIALFDANFYIPGGAGKQWYVNQSNFFRQIRNFVFDMTGMPKANYQNDQKYVPTGIHWQVGQATSITNCHFEMPLSDAEGSTTAIGIFMENGSGGAVSDLSFFGGNIGFLAGSQQFTAQNLRFTLSLTAIKHEWNWGFVWKNIYVQACYVAIDCTAFSDSTNPPQGTGSITVLDSHFNGVPYAITVSRHGNQQPNIILDNLLVENSESVVLVSGGETLLAGSAGPLTINGWASGYQVLPGGFAGKTSGYINPLPDKPAGLLDGSGKYLYRPKPQYAGTTPIVATAHGVSNDGTGDQSAAINRLLASSGGSVIFFPAGVYKVRQTIQVPVNTRIIGSGWSTIMGEGAFFQNEADPKPLIRVGNPGDSGVVEISDMLFTVKGPTAGLVAIEWNVHESSQGSAAMWDTHVRIGGNAGSDLLLKDCPAKASGINENCKAAFMLMHVTKQASGYFDNVWLWVADHDLDDPANALTTVTKEGIPLNGVVEISVYAGRGVLIESEKPSWWWGCGSEHTQLYQWQLMGAKNLYMGHMQTETPYYQPNPNALAPFKIGNFAGDPTFEDCSDGICTKAWALRILNSTDIFLYGLGFYSFFDDNGLGCAPLEKCQQSLIQTNYAGRVFLHNIFTKGTVEIVSPNGLLPIFSNDTTRNGYTSNVAAWFPLALGGEDIGNGLNPGEDGSGVVYIDAVIYDSEQDANVECFPPCTYVLPPFMLDRPTTISFPPWTKTLEVGWMETVTVTRGVSEVIVTRYTSVTEVTVITIPPITTDRIEVRNIVIDEGVTNTTFFAKSSIPIPPLVIVHTPKVKVDVTLPPRTRTVSPPPWPWPENEVPTTPGTTSAPRTTTAPPPTSTDTGGDDDDDDDDDDDNSNSVVFWPFWHRTGPPKPRCRGICGTLCKFFCIKPCLLFCPAADRNFDHRDPIDPLSPPPPGPTGTCTTRTFSSCRDYCTALPVPTCTTSCSRVVGCDATGTRIPSTVTPAPVGTDGVSDPDPPTADGKELASGFLAAMSHLSAEGLFGIGPLPPSPTITERPDLPTLSPPASCNLYTTTTVCNGSGGRPVCITSSVCASLPPLTGIGGPYSGPGCATYTSTVLCNGSGGQQACITDNICVASQPPCPTWKTIGTPLCPTDRPLCVRPSSITRCGRVAEQTETPAAAAVAADKREVLRPSQLTAESQPTLVPQTEGSLDMATEGMGAGTLDAADDDVTPGLNNSTGVISRSQLLGERQAVPSGCGGDETGGCTVIRFCPSTLCATVSVVSCVQAYVTISMQPINTEVTLSVVEDGELKCTWSIKCLTINTPGCLENLTLGELDCGGGNKIEGWTNTMSTVAYISAKTNGRRYMLYLGQDGGNQYYPCPVTIRFWALCVDSGWAASDGLCRPAALLRDVSPRRLELGQ</sequence>
<keyword evidence="4" id="KW-1185">Reference proteome</keyword>
<dbReference type="PANTHER" id="PTHR33928">
    <property type="entry name" value="POLYGALACTURONASE QRT3"/>
    <property type="match status" value="1"/>
</dbReference>
<dbReference type="CDD" id="cd23668">
    <property type="entry name" value="GH55_beta13glucanase-like"/>
    <property type="match status" value="1"/>
</dbReference>
<feature type="compositionally biased region" description="Pro residues" evidence="1">
    <location>
        <begin position="14"/>
        <end position="23"/>
    </location>
</feature>
<dbReference type="EMBL" id="JAGSXJ010000003">
    <property type="protein sequence ID" value="KAH6693630.1"/>
    <property type="molecule type" value="Genomic_DNA"/>
</dbReference>
<evidence type="ECO:0000313" key="3">
    <source>
        <dbReference type="EMBL" id="KAH6693630.1"/>
    </source>
</evidence>
<gene>
    <name evidence="3" type="ORF">F5X68DRAFT_228038</name>
</gene>
<feature type="compositionally biased region" description="Acidic residues" evidence="1">
    <location>
        <begin position="1030"/>
        <end position="1043"/>
    </location>
</feature>
<evidence type="ECO:0000313" key="4">
    <source>
        <dbReference type="Proteomes" id="UP000770015"/>
    </source>
</evidence>
<dbReference type="OrthoDB" id="4850323at2759"/>
<dbReference type="Proteomes" id="UP000770015">
    <property type="component" value="Unassembled WGS sequence"/>
</dbReference>
<proteinExistence type="predicted"/>
<dbReference type="PANTHER" id="PTHR33928:SF2">
    <property type="entry name" value="PECTATE LYASE SUPERFAMILY PROTEIN DOMAIN-CONTAINING PROTEIN-RELATED"/>
    <property type="match status" value="1"/>
</dbReference>